<evidence type="ECO:0000256" key="1">
    <source>
        <dbReference type="SAM" id="Phobius"/>
    </source>
</evidence>
<dbReference type="InterPro" id="IPR007245">
    <property type="entry name" value="PIG-T"/>
</dbReference>
<keyword evidence="1" id="KW-0812">Transmembrane</keyword>
<keyword evidence="3" id="KW-1185">Reference proteome</keyword>
<dbReference type="Pfam" id="PF04113">
    <property type="entry name" value="Gpi16"/>
    <property type="match status" value="2"/>
</dbReference>
<name>A0ABQ7JE54_9APIC</name>
<feature type="transmembrane region" description="Helical" evidence="1">
    <location>
        <begin position="9"/>
        <end position="31"/>
    </location>
</feature>
<proteinExistence type="predicted"/>
<comment type="caution">
    <text evidence="2">The sequence shown here is derived from an EMBL/GenBank/DDBJ whole genome shotgun (WGS) entry which is preliminary data.</text>
</comment>
<accession>A0ABQ7JE54</accession>
<dbReference type="PANTHER" id="PTHR12959:SF11">
    <property type="entry name" value="GPI TRANSAMIDASE COMPONENT PIG-T"/>
    <property type="match status" value="1"/>
</dbReference>
<evidence type="ECO:0000313" key="2">
    <source>
        <dbReference type="EMBL" id="KAF8822297.1"/>
    </source>
</evidence>
<sequence>MILAKREPILFTVSCGIFANALIISVLAYSFTVENNQNENYSEGLFFQTLKNGNQFLAHMRFTLRSTNVAGAHHYFFPKEIGKILDLLPIRSVTLISSQGRWNSYYWGEPPMEVPPSGSFIMADIEENYLNHTWTQLLAILDGLSCIPLDSLSDLYSSSRLPRDDFDSMGGTRYQTLYSSLPHETFCLENLSKWRKFFPCGKDVGILSLVDTQELMKSPYKSLGFTAKTVFTKTGNPAFVELVLQLSVVLSLPKIGSAPYSLKTLFHSSKPFIDCPLVTSSNCHFKVPHSLDHNEHTRRHRLDENGDILTGNCSAIGEEFLVYWGKGLPYIASSKPHSRIELQKQELGSVYNMNPSQNLQAGFLLRFTNHDSLNSKTIRYHDYFPPYLKPLLHTFSAEYRHAKSFHHEKCHDKVLFGEDALQDLQIKWGFTDGKKVSSTFSLRTEIPPQCFLLVRFDMIKAFIPSNRFSFDVNLGKSLKSGILLSTPNQGDFLWPSLFSFLIPSSHKNVTSNALFQDDFLMKEELAIFTDDWWTWQFPSELLIAIPVPDFSMTYNIMAFIGILLTFFFASIFRAATG</sequence>
<evidence type="ECO:0000313" key="3">
    <source>
        <dbReference type="Proteomes" id="UP000823046"/>
    </source>
</evidence>
<protein>
    <submittedName>
        <fullName evidence="2">Gpi16 subunit, GPI transamidase component protein</fullName>
    </submittedName>
</protein>
<dbReference type="PANTHER" id="PTHR12959">
    <property type="entry name" value="GPI TRANSAMIDASE COMPONENT PIG-T-RELATED"/>
    <property type="match status" value="1"/>
</dbReference>
<dbReference type="Proteomes" id="UP000823046">
    <property type="component" value="Unassembled WGS sequence"/>
</dbReference>
<organism evidence="2 3">
    <name type="scientific">Cardiosporidium cionae</name>
    <dbReference type="NCBI Taxonomy" id="476202"/>
    <lineage>
        <taxon>Eukaryota</taxon>
        <taxon>Sar</taxon>
        <taxon>Alveolata</taxon>
        <taxon>Apicomplexa</taxon>
        <taxon>Aconoidasida</taxon>
        <taxon>Nephromycida</taxon>
        <taxon>Cardiosporidium</taxon>
    </lineage>
</organism>
<reference evidence="2 3" key="1">
    <citation type="journal article" date="2020" name="bioRxiv">
        <title>Metabolic contributions of an alphaproteobacterial endosymbiont in the apicomplexan Cardiosporidium cionae.</title>
        <authorList>
            <person name="Hunter E.S."/>
            <person name="Paight C.J."/>
            <person name="Lane C.E."/>
        </authorList>
    </citation>
    <scope>NUCLEOTIDE SEQUENCE [LARGE SCALE GENOMIC DNA]</scope>
    <source>
        <strain evidence="2">ESH_2018</strain>
    </source>
</reference>
<keyword evidence="1" id="KW-0472">Membrane</keyword>
<feature type="transmembrane region" description="Helical" evidence="1">
    <location>
        <begin position="552"/>
        <end position="572"/>
    </location>
</feature>
<gene>
    <name evidence="2" type="ORF">IE077_004030</name>
</gene>
<keyword evidence="1" id="KW-1133">Transmembrane helix</keyword>
<dbReference type="EMBL" id="JADAQX010000065">
    <property type="protein sequence ID" value="KAF8822297.1"/>
    <property type="molecule type" value="Genomic_DNA"/>
</dbReference>